<dbReference type="InterPro" id="IPR036259">
    <property type="entry name" value="MFS_trans_sf"/>
</dbReference>
<evidence type="ECO:0000256" key="6">
    <source>
        <dbReference type="SAM" id="Phobius"/>
    </source>
</evidence>
<keyword evidence="9" id="KW-1185">Reference proteome</keyword>
<dbReference type="PANTHER" id="PTHR23534:SF1">
    <property type="entry name" value="MAJOR FACILITATOR SUPERFAMILY PROTEIN"/>
    <property type="match status" value="1"/>
</dbReference>
<dbReference type="OrthoDB" id="9776171at2"/>
<evidence type="ECO:0000256" key="4">
    <source>
        <dbReference type="ARBA" id="ARBA00023136"/>
    </source>
</evidence>
<feature type="region of interest" description="Disordered" evidence="5">
    <location>
        <begin position="463"/>
        <end position="486"/>
    </location>
</feature>
<feature type="compositionally biased region" description="Gly residues" evidence="5">
    <location>
        <begin position="463"/>
        <end position="473"/>
    </location>
</feature>
<feature type="transmembrane region" description="Helical" evidence="6">
    <location>
        <begin position="418"/>
        <end position="435"/>
    </location>
</feature>
<feature type="transmembrane region" description="Helical" evidence="6">
    <location>
        <begin position="85"/>
        <end position="106"/>
    </location>
</feature>
<sequence length="486" mass="47107">MGRTDRRGPPVSGAGFQTRRIGLLVTGNLLGGIGVAGGFAVGGLLVERLGGTSFAGLGQGASVLGSAVAAVPLAALAARYGRRRSLAVGYALAMAGAVLIITAAVVTQVVVLLAGLALFGVAQAVNLQTRYAAADGAPAATRARLMSLVIWATTIGSVAGPNLSEPGERTGRLLGLPALTGPYLFAVLSFALAAVAALFLPRAGRAPVPAAGTATGTATGTAASTAPAGAGDPTGADGASPGASPDGSPGTSPGASPGESPGASPGGARAALGWALRHPAARLGVVLIAVAHAVMVMVMVMTPLHMQHHGMSLRLVGVVISLHVLGMYALSPLFGWLADRFGPVRVALAGLAMLAVSVVLGFSAAALQAGSVLTATALTVLGLGWSASMLSASVLLANAAPDRLRIPLQGATDAGMSYAGAVAAALAGPILAAGGFQAVNIAAAVIMLPAVAAAASALRAPGEGGHGEGGLGVTGPRDAEPAAERG</sequence>
<feature type="domain" description="Major facilitator superfamily (MFS) profile" evidence="7">
    <location>
        <begin position="20"/>
        <end position="461"/>
    </location>
</feature>
<evidence type="ECO:0000256" key="2">
    <source>
        <dbReference type="ARBA" id="ARBA00022692"/>
    </source>
</evidence>
<feature type="transmembrane region" description="Helical" evidence="6">
    <location>
        <begin position="145"/>
        <end position="163"/>
    </location>
</feature>
<feature type="transmembrane region" description="Helical" evidence="6">
    <location>
        <begin position="373"/>
        <end position="397"/>
    </location>
</feature>
<reference evidence="8" key="1">
    <citation type="submission" date="2019-05" db="EMBL/GenBank/DDBJ databases">
        <title>Isolation, diversity and antifungal activity of Actinobacteria from wheat.</title>
        <authorList>
            <person name="Yu B."/>
        </authorList>
    </citation>
    <scope>NUCLEOTIDE SEQUENCE [LARGE SCALE GENOMIC DNA]</scope>
    <source>
        <strain evidence="8">NEAU-HEGS1-5</strain>
    </source>
</reference>
<dbReference type="Pfam" id="PF07690">
    <property type="entry name" value="MFS_1"/>
    <property type="match status" value="1"/>
</dbReference>
<keyword evidence="3 6" id="KW-1133">Transmembrane helix</keyword>
<feature type="transmembrane region" description="Helical" evidence="6">
    <location>
        <begin position="283"/>
        <end position="301"/>
    </location>
</feature>
<keyword evidence="2 6" id="KW-0812">Transmembrane</keyword>
<comment type="subcellular location">
    <subcellularLocation>
        <location evidence="1">Cell membrane</location>
        <topology evidence="1">Multi-pass membrane protein</topology>
    </subcellularLocation>
</comment>
<evidence type="ECO:0000313" key="9">
    <source>
        <dbReference type="Proteomes" id="UP000309033"/>
    </source>
</evidence>
<protein>
    <submittedName>
        <fullName evidence="8">MFS transporter</fullName>
    </submittedName>
</protein>
<feature type="transmembrane region" description="Helical" evidence="6">
    <location>
        <begin position="112"/>
        <end position="133"/>
    </location>
</feature>
<evidence type="ECO:0000256" key="5">
    <source>
        <dbReference type="SAM" id="MobiDB-lite"/>
    </source>
</evidence>
<dbReference type="InterPro" id="IPR005828">
    <property type="entry name" value="MFS_sugar_transport-like"/>
</dbReference>
<dbReference type="InterPro" id="IPR011701">
    <property type="entry name" value="MFS"/>
</dbReference>
<dbReference type="InterPro" id="IPR020846">
    <property type="entry name" value="MFS_dom"/>
</dbReference>
<dbReference type="AlphaFoldDB" id="A0A5R8YXL7"/>
<evidence type="ECO:0000259" key="7">
    <source>
        <dbReference type="PROSITE" id="PS50850"/>
    </source>
</evidence>
<evidence type="ECO:0000256" key="1">
    <source>
        <dbReference type="ARBA" id="ARBA00004651"/>
    </source>
</evidence>
<comment type="caution">
    <text evidence="8">The sequence shown here is derived from an EMBL/GenBank/DDBJ whole genome shotgun (WGS) entry which is preliminary data.</text>
</comment>
<dbReference type="Gene3D" id="1.20.1250.20">
    <property type="entry name" value="MFS general substrate transporter like domains"/>
    <property type="match status" value="2"/>
</dbReference>
<feature type="compositionally biased region" description="Basic and acidic residues" evidence="5">
    <location>
        <begin position="477"/>
        <end position="486"/>
    </location>
</feature>
<gene>
    <name evidence="8" type="ORF">FED44_20580</name>
</gene>
<proteinExistence type="predicted"/>
<feature type="transmembrane region" description="Helical" evidence="6">
    <location>
        <begin position="21"/>
        <end position="45"/>
    </location>
</feature>
<organism evidence="8 9">
    <name type="scientific">Microbispora triticiradicis</name>
    <dbReference type="NCBI Taxonomy" id="2200763"/>
    <lineage>
        <taxon>Bacteria</taxon>
        <taxon>Bacillati</taxon>
        <taxon>Actinomycetota</taxon>
        <taxon>Actinomycetes</taxon>
        <taxon>Streptosporangiales</taxon>
        <taxon>Streptosporangiaceae</taxon>
        <taxon>Microbispora</taxon>
    </lineage>
</organism>
<evidence type="ECO:0000313" key="8">
    <source>
        <dbReference type="EMBL" id="TLP58034.1"/>
    </source>
</evidence>
<dbReference type="PANTHER" id="PTHR23534">
    <property type="entry name" value="MFS PERMEASE"/>
    <property type="match status" value="1"/>
</dbReference>
<dbReference type="GO" id="GO:0005886">
    <property type="term" value="C:plasma membrane"/>
    <property type="evidence" value="ECO:0007669"/>
    <property type="project" value="UniProtKB-SubCell"/>
</dbReference>
<keyword evidence="4 6" id="KW-0472">Membrane</keyword>
<feature type="transmembrane region" description="Helical" evidence="6">
    <location>
        <begin position="313"/>
        <end position="334"/>
    </location>
</feature>
<evidence type="ECO:0000256" key="3">
    <source>
        <dbReference type="ARBA" id="ARBA00022989"/>
    </source>
</evidence>
<feature type="transmembrane region" description="Helical" evidence="6">
    <location>
        <begin position="183"/>
        <end position="200"/>
    </location>
</feature>
<name>A0A5R8YXL7_9ACTN</name>
<feature type="transmembrane region" description="Helical" evidence="6">
    <location>
        <begin position="57"/>
        <end position="78"/>
    </location>
</feature>
<dbReference type="Proteomes" id="UP000309033">
    <property type="component" value="Unassembled WGS sequence"/>
</dbReference>
<dbReference type="SUPFAM" id="SSF103473">
    <property type="entry name" value="MFS general substrate transporter"/>
    <property type="match status" value="1"/>
</dbReference>
<accession>A0A5R8YXL7</accession>
<dbReference type="EMBL" id="VANP01000007">
    <property type="protein sequence ID" value="TLP58034.1"/>
    <property type="molecule type" value="Genomic_DNA"/>
</dbReference>
<dbReference type="PROSITE" id="PS50850">
    <property type="entry name" value="MFS"/>
    <property type="match status" value="1"/>
</dbReference>
<dbReference type="Pfam" id="PF00083">
    <property type="entry name" value="Sugar_tr"/>
    <property type="match status" value="1"/>
</dbReference>
<dbReference type="GO" id="GO:0022857">
    <property type="term" value="F:transmembrane transporter activity"/>
    <property type="evidence" value="ECO:0007669"/>
    <property type="project" value="InterPro"/>
</dbReference>
<feature type="transmembrane region" description="Helical" evidence="6">
    <location>
        <begin position="346"/>
        <end position="367"/>
    </location>
</feature>
<feature type="region of interest" description="Disordered" evidence="5">
    <location>
        <begin position="210"/>
        <end position="266"/>
    </location>
</feature>